<protein>
    <submittedName>
        <fullName evidence="8">MID1 protein</fullName>
    </submittedName>
</protein>
<evidence type="ECO:0000259" key="7">
    <source>
        <dbReference type="PROSITE" id="PS50119"/>
    </source>
</evidence>
<proteinExistence type="predicted"/>
<dbReference type="Pfam" id="PF00643">
    <property type="entry name" value="zf-B_box"/>
    <property type="match status" value="1"/>
</dbReference>
<dbReference type="AlphaFoldDB" id="A0A8K0E968"/>
<evidence type="ECO:0000256" key="3">
    <source>
        <dbReference type="ARBA" id="ARBA00022833"/>
    </source>
</evidence>
<evidence type="ECO:0000313" key="9">
    <source>
        <dbReference type="Proteomes" id="UP000838412"/>
    </source>
</evidence>
<reference evidence="8" key="1">
    <citation type="submission" date="2022-01" db="EMBL/GenBank/DDBJ databases">
        <authorList>
            <person name="Braso-Vives M."/>
        </authorList>
    </citation>
    <scope>NUCLEOTIDE SEQUENCE</scope>
</reference>
<evidence type="ECO:0000256" key="5">
    <source>
        <dbReference type="SAM" id="MobiDB-lite"/>
    </source>
</evidence>
<dbReference type="CDD" id="cd00063">
    <property type="entry name" value="FN3"/>
    <property type="match status" value="1"/>
</dbReference>
<dbReference type="InterPro" id="IPR013783">
    <property type="entry name" value="Ig-like_fold"/>
</dbReference>
<dbReference type="SUPFAM" id="SSF49265">
    <property type="entry name" value="Fibronectin type III"/>
    <property type="match status" value="1"/>
</dbReference>
<dbReference type="PROSITE" id="PS50119">
    <property type="entry name" value="ZF_BBOX"/>
    <property type="match status" value="1"/>
</dbReference>
<dbReference type="PROSITE" id="PS50089">
    <property type="entry name" value="ZF_RING_2"/>
    <property type="match status" value="1"/>
</dbReference>
<sequence>MEALKSELTCPVCLDLFEDPLQLPCQHNLCRRCFDNICRTLKKPGDGAEAVAEPDKESESPGSSSPSSDHDVTNEPFQCPTCREEVELGSDGSAATPKKNLLLRSIVERYRKATGRGEGEVLPCQICEGEPPSQAVKLCVRCNLKYCDSCLSSYHPKKGALARHQLVEPTAEKETVMCSEHDDEKVNLVCIACEEPICHLCKLVGKHKGHDVDALSTQYNVKKEHLASNVLKLKWWVSNLEIFINDLDDMKQKVKEGGEQMREKINAAMEELVTILQERRDAMLENSLDIEKEKVNKIDQEETKRKDELKTLEGDNIVLHWEDSEAHIDQVVQYELQWQKKGDGNHWVTISDIFQLSYSLKPPEGSYVMVFRVRCFFVVSTYKVIGPWSKFLRLKIVGILMTTDSCDISASSGSAWALLDGREDTYWFAYEQNEPLQWIRLDFKEGMSPMKSLAMKMVPNPRGFWCPSYVPPYVALYGGDNFQGLTLLSEVTMADVDDHVTLLENLDKCKENKMAWRPGLVLILLSLTVLPLLVFGEYIEFLPDKVGWVRFIVTVKDTWDPNGCIATTATGKLVPNKKYNETETIAVGSCDHGPLVYTVLPGQVPNKMSVNLTFYSSVIEDAEPPTCQIPWNGTYVSPRPDTDPMHDSPLPGCFTTDSREGWYLTAYWFYLLDWGGSTTG</sequence>
<dbReference type="PANTHER" id="PTHR24099">
    <property type="entry name" value="E3 UBIQUITIN-PROTEIN LIGASE TRIM36-RELATED"/>
    <property type="match status" value="1"/>
</dbReference>
<dbReference type="InterPro" id="IPR013083">
    <property type="entry name" value="Znf_RING/FYVE/PHD"/>
</dbReference>
<dbReference type="InterPro" id="IPR001841">
    <property type="entry name" value="Znf_RING"/>
</dbReference>
<dbReference type="Gene3D" id="2.60.40.10">
    <property type="entry name" value="Immunoglobulins"/>
    <property type="match status" value="1"/>
</dbReference>
<dbReference type="Gene3D" id="3.30.40.10">
    <property type="entry name" value="Zinc/RING finger domain, C3HC4 (zinc finger)"/>
    <property type="match status" value="1"/>
</dbReference>
<dbReference type="InterPro" id="IPR003961">
    <property type="entry name" value="FN3_dom"/>
</dbReference>
<dbReference type="EMBL" id="OV696699">
    <property type="protein sequence ID" value="CAH1244456.1"/>
    <property type="molecule type" value="Genomic_DNA"/>
</dbReference>
<gene>
    <name evidence="8" type="primary">MID1</name>
    <name evidence="8" type="ORF">BLAG_LOCUS7093</name>
</gene>
<evidence type="ECO:0000256" key="1">
    <source>
        <dbReference type="ARBA" id="ARBA00022723"/>
    </source>
</evidence>
<dbReference type="InterPro" id="IPR050617">
    <property type="entry name" value="E3_ligase_FN3/SPRY"/>
</dbReference>
<dbReference type="InterPro" id="IPR027370">
    <property type="entry name" value="Znf-RING_euk"/>
</dbReference>
<dbReference type="Pfam" id="PF22586">
    <property type="entry name" value="ANCHR-like_BBOX"/>
    <property type="match status" value="1"/>
</dbReference>
<dbReference type="Gene3D" id="3.30.160.60">
    <property type="entry name" value="Classic Zinc Finger"/>
    <property type="match status" value="1"/>
</dbReference>
<keyword evidence="1" id="KW-0479">Metal-binding</keyword>
<evidence type="ECO:0000256" key="4">
    <source>
        <dbReference type="PROSITE-ProRule" id="PRU00024"/>
    </source>
</evidence>
<organism evidence="8 9">
    <name type="scientific">Branchiostoma lanceolatum</name>
    <name type="common">Common lancelet</name>
    <name type="synonym">Amphioxus lanceolatum</name>
    <dbReference type="NCBI Taxonomy" id="7740"/>
    <lineage>
        <taxon>Eukaryota</taxon>
        <taxon>Metazoa</taxon>
        <taxon>Chordata</taxon>
        <taxon>Cephalochordata</taxon>
        <taxon>Leptocardii</taxon>
        <taxon>Amphioxiformes</taxon>
        <taxon>Branchiostomatidae</taxon>
        <taxon>Branchiostoma</taxon>
    </lineage>
</organism>
<dbReference type="SUPFAM" id="SSF57845">
    <property type="entry name" value="B-box zinc-binding domain"/>
    <property type="match status" value="1"/>
</dbReference>
<feature type="domain" description="B box-type" evidence="7">
    <location>
        <begin position="173"/>
        <end position="215"/>
    </location>
</feature>
<dbReference type="PANTHER" id="PTHR24099:SF16">
    <property type="entry name" value="E3 UBIQUITIN-PROTEIN LIGASE MIDLINE-1-LIKE ISOFORM X1"/>
    <property type="match status" value="1"/>
</dbReference>
<dbReference type="SMART" id="SM00184">
    <property type="entry name" value="RING"/>
    <property type="match status" value="1"/>
</dbReference>
<dbReference type="SMART" id="SM00336">
    <property type="entry name" value="BBOX"/>
    <property type="match status" value="2"/>
</dbReference>
<evidence type="ECO:0000313" key="8">
    <source>
        <dbReference type="EMBL" id="CAH1244456.1"/>
    </source>
</evidence>
<evidence type="ECO:0000259" key="6">
    <source>
        <dbReference type="PROSITE" id="PS50089"/>
    </source>
</evidence>
<keyword evidence="9" id="KW-1185">Reference proteome</keyword>
<evidence type="ECO:0000256" key="2">
    <source>
        <dbReference type="ARBA" id="ARBA00022771"/>
    </source>
</evidence>
<dbReference type="InterPro" id="IPR008979">
    <property type="entry name" value="Galactose-bd-like_sf"/>
</dbReference>
<dbReference type="InterPro" id="IPR036116">
    <property type="entry name" value="FN3_sf"/>
</dbReference>
<dbReference type="Gene3D" id="4.10.830.40">
    <property type="match status" value="1"/>
</dbReference>
<dbReference type="OrthoDB" id="1630758at2759"/>
<name>A0A8K0E968_BRALA</name>
<feature type="region of interest" description="Disordered" evidence="5">
    <location>
        <begin position="47"/>
        <end position="74"/>
    </location>
</feature>
<dbReference type="CDD" id="cd19801">
    <property type="entry name" value="Bbox1_MID"/>
    <property type="match status" value="1"/>
</dbReference>
<dbReference type="Pfam" id="PF13445">
    <property type="entry name" value="zf-RING_UBOX"/>
    <property type="match status" value="1"/>
</dbReference>
<feature type="domain" description="RING-type" evidence="6">
    <location>
        <begin position="10"/>
        <end position="83"/>
    </location>
</feature>
<keyword evidence="3" id="KW-0862">Zinc</keyword>
<dbReference type="SUPFAM" id="SSF57850">
    <property type="entry name" value="RING/U-box"/>
    <property type="match status" value="1"/>
</dbReference>
<keyword evidence="2 4" id="KW-0863">Zinc-finger</keyword>
<dbReference type="GO" id="GO:0008270">
    <property type="term" value="F:zinc ion binding"/>
    <property type="evidence" value="ECO:0007669"/>
    <property type="project" value="UniProtKB-KW"/>
</dbReference>
<dbReference type="InterPro" id="IPR000315">
    <property type="entry name" value="Znf_B-box"/>
</dbReference>
<accession>A0A8K0E968</accession>
<dbReference type="Proteomes" id="UP000838412">
    <property type="component" value="Chromosome 14"/>
</dbReference>
<dbReference type="SUPFAM" id="SSF49785">
    <property type="entry name" value="Galactose-binding domain-like"/>
    <property type="match status" value="1"/>
</dbReference>